<dbReference type="RefSeq" id="WP_011946478.1">
    <property type="nucleotide sequence ID" value="NZ_BAZA01000060.1"/>
</dbReference>
<protein>
    <submittedName>
        <fullName evidence="2">DUF502 domain-containing protein</fullName>
    </submittedName>
    <submittedName>
        <fullName evidence="3">Transmembrane protein</fullName>
    </submittedName>
</protein>
<evidence type="ECO:0000313" key="3">
    <source>
        <dbReference type="EMBL" id="STX79604.1"/>
    </source>
</evidence>
<keyword evidence="1" id="KW-0472">Membrane</keyword>
<evidence type="ECO:0000313" key="2">
    <source>
        <dbReference type="EMBL" id="MCZ4719084.1"/>
    </source>
</evidence>
<reference evidence="2" key="2">
    <citation type="submission" date="2022-12" db="EMBL/GenBank/DDBJ databases">
        <title>Comparative genomics of Legionella pneumophila isolates from the West Bank and Germany support molecular epidemiology of Legionnaires disease.</title>
        <authorList>
            <person name="Zayed A.R."/>
            <person name="Bitar D.M."/>
            <person name="Steinert M."/>
            <person name="Lueck C."/>
            <person name="Brettar I."/>
            <person name="Hoefle M.G."/>
            <person name="Bunk B."/>
        </authorList>
    </citation>
    <scope>NUCLEOTIDE SEQUENCE</scope>
    <source>
        <strain evidence="2">H23</strain>
    </source>
</reference>
<keyword evidence="1" id="KW-1133">Transmembrane helix</keyword>
<reference evidence="3 4" key="1">
    <citation type="submission" date="2018-06" db="EMBL/GenBank/DDBJ databases">
        <authorList>
            <consortium name="Pathogen Informatics"/>
            <person name="Doyle S."/>
        </authorList>
    </citation>
    <scope>NUCLEOTIDE SEQUENCE [LARGE SCALE GENOMIC DNA]</scope>
    <source>
        <strain evidence="3 4">NCTC12000</strain>
    </source>
</reference>
<feature type="transmembrane region" description="Helical" evidence="1">
    <location>
        <begin position="51"/>
        <end position="78"/>
    </location>
</feature>
<organism evidence="3 4">
    <name type="scientific">Legionella pneumophila</name>
    <dbReference type="NCBI Taxonomy" id="446"/>
    <lineage>
        <taxon>Bacteria</taxon>
        <taxon>Pseudomonadati</taxon>
        <taxon>Pseudomonadota</taxon>
        <taxon>Gammaproteobacteria</taxon>
        <taxon>Legionellales</taxon>
        <taxon>Legionellaceae</taxon>
        <taxon>Legionella</taxon>
    </lineage>
</organism>
<dbReference type="AlphaFoldDB" id="A0A128IEJ5"/>
<dbReference type="Proteomes" id="UP001071279">
    <property type="component" value="Unassembled WGS sequence"/>
</dbReference>
<dbReference type="EMBL" id="JAPXIC010000040">
    <property type="protein sequence ID" value="MCZ4719084.1"/>
    <property type="molecule type" value="Genomic_DNA"/>
</dbReference>
<keyword evidence="1 3" id="KW-0812">Transmembrane</keyword>
<dbReference type="PANTHER" id="PTHR31876:SF26">
    <property type="entry name" value="PROTEIN LIKE COV 2"/>
    <property type="match status" value="1"/>
</dbReference>
<evidence type="ECO:0000313" key="4">
    <source>
        <dbReference type="Proteomes" id="UP000254631"/>
    </source>
</evidence>
<dbReference type="InterPro" id="IPR007462">
    <property type="entry name" value="COV1-like"/>
</dbReference>
<dbReference type="PANTHER" id="PTHR31876">
    <property type="entry name" value="COV-LIKE PROTEIN 1"/>
    <property type="match status" value="1"/>
</dbReference>
<dbReference type="OMA" id="TTGWYTL"/>
<gene>
    <name evidence="3" type="ORF">NCTC12000_01596</name>
    <name evidence="2" type="ORF">O6C86_07610</name>
</gene>
<dbReference type="Proteomes" id="UP000254631">
    <property type="component" value="Unassembled WGS sequence"/>
</dbReference>
<dbReference type="EMBL" id="UGOL01000001">
    <property type="protein sequence ID" value="STX79604.1"/>
    <property type="molecule type" value="Genomic_DNA"/>
</dbReference>
<accession>A0A128IEJ5</accession>
<feature type="transmembrane region" description="Helical" evidence="1">
    <location>
        <begin position="9"/>
        <end position="31"/>
    </location>
</feature>
<dbReference type="Pfam" id="PF04367">
    <property type="entry name" value="DUF502"/>
    <property type="match status" value="1"/>
</dbReference>
<proteinExistence type="predicted"/>
<sequence>MKLISLRAYLITGLIVWLPIFVTIVVLRFIIDMLDSTLALFPKAYQPEQLFGFYIPGFGVLFSLVLLLVTGIIATNFFGQRLVSRGESLLAKIPLVRSIYNAVKQVIHAVLSTNSQAFRKVVLVEYPRKGLWTIAFQTGSVNPEIKEKSKEDMMSVFVPTTPNPTSGFMLMIPRQDAIELNMSIDEALKLVISLGVMQSDPALAQVKTQ</sequence>
<name>A0A128IEJ5_LEGPN</name>
<evidence type="ECO:0000256" key="1">
    <source>
        <dbReference type="SAM" id="Phobius"/>
    </source>
</evidence>